<dbReference type="GO" id="GO:0051170">
    <property type="term" value="P:import into nucleus"/>
    <property type="evidence" value="ECO:0007669"/>
    <property type="project" value="TreeGrafter"/>
</dbReference>
<evidence type="ECO:0000313" key="3">
    <source>
        <dbReference type="WBParaSite" id="MBELARI_LOCUS5061"/>
    </source>
</evidence>
<dbReference type="AlphaFoldDB" id="A0AAF3FDL2"/>
<reference evidence="3" key="1">
    <citation type="submission" date="2024-02" db="UniProtKB">
        <authorList>
            <consortium name="WormBaseParasite"/>
        </authorList>
    </citation>
    <scope>IDENTIFICATION</scope>
</reference>
<dbReference type="PANTHER" id="PTHR14097">
    <property type="entry name" value="OXIDOREDUCTASE HTATIP2"/>
    <property type="match status" value="1"/>
</dbReference>
<organism evidence="2 3">
    <name type="scientific">Mesorhabditis belari</name>
    <dbReference type="NCBI Taxonomy" id="2138241"/>
    <lineage>
        <taxon>Eukaryota</taxon>
        <taxon>Metazoa</taxon>
        <taxon>Ecdysozoa</taxon>
        <taxon>Nematoda</taxon>
        <taxon>Chromadorea</taxon>
        <taxon>Rhabditida</taxon>
        <taxon>Rhabditina</taxon>
        <taxon>Rhabditomorpha</taxon>
        <taxon>Rhabditoidea</taxon>
        <taxon>Rhabditidae</taxon>
        <taxon>Mesorhabditinae</taxon>
        <taxon>Mesorhabditis</taxon>
    </lineage>
</organism>
<dbReference type="PANTHER" id="PTHR14097:SF7">
    <property type="entry name" value="OXIDOREDUCTASE HTATIP2"/>
    <property type="match status" value="1"/>
</dbReference>
<dbReference type="GO" id="GO:0016620">
    <property type="term" value="F:oxidoreductase activity, acting on the aldehyde or oxo group of donors, NAD or NADP as acceptor"/>
    <property type="evidence" value="ECO:0007669"/>
    <property type="project" value="InterPro"/>
</dbReference>
<keyword evidence="2" id="KW-1185">Reference proteome</keyword>
<dbReference type="Gene3D" id="3.40.50.720">
    <property type="entry name" value="NAD(P)-binding Rossmann-like Domain"/>
    <property type="match status" value="1"/>
</dbReference>
<proteinExistence type="predicted"/>
<sequence length="221" mass="24182">MSSKSAFVLGASGMVGRQIAEVLMKNPAFSRIVLLGRRRVEIPDAPPHLEQQEIDFDNLDPQHFQGFDVGFCSLGVTTKAGKEKMQQVDHDYVVATAKLARENGATAFCLVTAAGSDPNATFWPFKIKGAAERDVAELGFEKFIVARPFLIEGPREEVSFGYRCSKLLLKPTSLFTTALLIDAQEIAKALISCTLDDARQGVQILSAAEMGKIAKQYKVEK</sequence>
<name>A0AAF3FDL2_9BILA</name>
<evidence type="ECO:0000313" key="2">
    <source>
        <dbReference type="Proteomes" id="UP000887575"/>
    </source>
</evidence>
<accession>A0AAF3FDL2</accession>
<dbReference type="GO" id="GO:0051287">
    <property type="term" value="F:NAD binding"/>
    <property type="evidence" value="ECO:0007669"/>
    <property type="project" value="InterPro"/>
</dbReference>
<dbReference type="SUPFAM" id="SSF51735">
    <property type="entry name" value="NAD(P)-binding Rossmann-fold domains"/>
    <property type="match status" value="1"/>
</dbReference>
<protein>
    <submittedName>
        <fullName evidence="3">Semialdehyde dehydrogenase NAD-binding domain-containing protein</fullName>
    </submittedName>
</protein>
<feature type="domain" description="Semialdehyde dehydrogenase NAD-binding" evidence="1">
    <location>
        <begin position="8"/>
        <end position="78"/>
    </location>
</feature>
<dbReference type="InterPro" id="IPR036291">
    <property type="entry name" value="NAD(P)-bd_dom_sf"/>
</dbReference>
<dbReference type="InterPro" id="IPR000534">
    <property type="entry name" value="Semialdehyde_DH_NAD-bd"/>
</dbReference>
<dbReference type="Pfam" id="PF01118">
    <property type="entry name" value="Semialdhyde_dh"/>
    <property type="match status" value="1"/>
</dbReference>
<dbReference type="GO" id="GO:0005737">
    <property type="term" value="C:cytoplasm"/>
    <property type="evidence" value="ECO:0007669"/>
    <property type="project" value="TreeGrafter"/>
</dbReference>
<dbReference type="WBParaSite" id="MBELARI_LOCUS5061">
    <property type="protein sequence ID" value="MBELARI_LOCUS5061"/>
    <property type="gene ID" value="MBELARI_LOCUS5061"/>
</dbReference>
<dbReference type="GO" id="GO:1901607">
    <property type="term" value="P:alpha-amino acid biosynthetic process"/>
    <property type="evidence" value="ECO:0007669"/>
    <property type="project" value="UniProtKB-ARBA"/>
</dbReference>
<evidence type="ECO:0000259" key="1">
    <source>
        <dbReference type="Pfam" id="PF01118"/>
    </source>
</evidence>
<dbReference type="Proteomes" id="UP000887575">
    <property type="component" value="Unassembled WGS sequence"/>
</dbReference>